<dbReference type="OrthoDB" id="2283785at2759"/>
<sequence length="419" mass="48231">MELQLLKWTEERASLDPASATRLRTAWPYRNGYYFGYIVSRLYTMDPRPSQTRATSHLRERSTRPRNSYCVAERHEDSDIWHSESNARSTEGTRQTQIINLNVAYPEQQFINNVDQCYRFRFLIPKNITGPVSNKYGQHIPSSLKVNFSPASHRVGISGSKGTCRIDYRIRAQFLAEGYCVVDTTRPFILWASQGRQPPVCIEDFPGEYKLSTLKTLRNPFLRPTGRLHVYSHEPAPLEFSPEKEGAATLVRLRLRYESLKKQDTIRTPPPQFHGIVRSNLKASTFISIQPQRRSPATCDAFAFPFTFETRKSYPSQLRKLDFSRWTPLEMGSDSTWETEAELVFKCRSPTYLTPSFSSLLVSRRYSLKLYIIISGHGHAALKLELPIQVGYTGRRFLPSEDIMYTSDPTEDMLPAYSP</sequence>
<evidence type="ECO:0000313" key="2">
    <source>
        <dbReference type="Proteomes" id="UP000326950"/>
    </source>
</evidence>
<evidence type="ECO:0000313" key="1">
    <source>
        <dbReference type="EMBL" id="KAE8167687.1"/>
    </source>
</evidence>
<accession>A0A5N6VAB6</accession>
<evidence type="ECO:0008006" key="3">
    <source>
        <dbReference type="Google" id="ProtNLM"/>
    </source>
</evidence>
<reference evidence="1 2" key="1">
    <citation type="submission" date="2019-04" db="EMBL/GenBank/DDBJ databases">
        <title>Friends and foes A comparative genomics study of 23 Aspergillus species from section Flavi.</title>
        <authorList>
            <consortium name="DOE Joint Genome Institute"/>
            <person name="Kjaerbolling I."/>
            <person name="Vesth T."/>
            <person name="Frisvad J.C."/>
            <person name="Nybo J.L."/>
            <person name="Theobald S."/>
            <person name="Kildgaard S."/>
            <person name="Isbrandt T."/>
            <person name="Kuo A."/>
            <person name="Sato A."/>
            <person name="Lyhne E.K."/>
            <person name="Kogle M.E."/>
            <person name="Wiebenga A."/>
            <person name="Kun R.S."/>
            <person name="Lubbers R.J."/>
            <person name="Makela M.R."/>
            <person name="Barry K."/>
            <person name="Chovatia M."/>
            <person name="Clum A."/>
            <person name="Daum C."/>
            <person name="Haridas S."/>
            <person name="He G."/>
            <person name="LaButti K."/>
            <person name="Lipzen A."/>
            <person name="Mondo S."/>
            <person name="Riley R."/>
            <person name="Salamov A."/>
            <person name="Simmons B.A."/>
            <person name="Magnuson J.K."/>
            <person name="Henrissat B."/>
            <person name="Mortensen U.H."/>
            <person name="Larsen T.O."/>
            <person name="Devries R.P."/>
            <person name="Grigoriev I.V."/>
            <person name="Machida M."/>
            <person name="Baker S.E."/>
            <person name="Andersen M.R."/>
        </authorList>
    </citation>
    <scope>NUCLEOTIDE SEQUENCE [LARGE SCALE GENOMIC DNA]</scope>
    <source>
        <strain evidence="1 2">CBS 117626</strain>
    </source>
</reference>
<dbReference type="AlphaFoldDB" id="A0A5N6VAB6"/>
<dbReference type="Proteomes" id="UP000326950">
    <property type="component" value="Unassembled WGS sequence"/>
</dbReference>
<organism evidence="1 2">
    <name type="scientific">Aspergillus tamarii</name>
    <dbReference type="NCBI Taxonomy" id="41984"/>
    <lineage>
        <taxon>Eukaryota</taxon>
        <taxon>Fungi</taxon>
        <taxon>Dikarya</taxon>
        <taxon>Ascomycota</taxon>
        <taxon>Pezizomycotina</taxon>
        <taxon>Eurotiomycetes</taxon>
        <taxon>Eurotiomycetidae</taxon>
        <taxon>Eurotiales</taxon>
        <taxon>Aspergillaceae</taxon>
        <taxon>Aspergillus</taxon>
        <taxon>Aspergillus subgen. Circumdati</taxon>
    </lineage>
</organism>
<gene>
    <name evidence="1" type="ORF">BDV40DRAFT_295314</name>
</gene>
<proteinExistence type="predicted"/>
<keyword evidence="2" id="KW-1185">Reference proteome</keyword>
<protein>
    <recommendedName>
        <fullName evidence="3">Arrestin-like N-terminal domain-containing protein</fullName>
    </recommendedName>
</protein>
<name>A0A5N6VAB6_ASPTM</name>
<dbReference type="EMBL" id="ML738588">
    <property type="protein sequence ID" value="KAE8167687.1"/>
    <property type="molecule type" value="Genomic_DNA"/>
</dbReference>